<keyword evidence="1" id="KW-0812">Transmembrane</keyword>
<sequence>MNPIFSIFESCNCISKRKLIAIFAAIIIIAITFLYFENFYNITYHSKTFFGQNTAIPNETELPDLETLETKKTDPLIKSINDNDKKIDQNSKKCWNEEKYNLVEACQRCDSLLRSSLLACKETGYREVISCESHGLVSRSCPVPVHILKKHYWAFEFTSLFICLVFTAIAKRRKRYLDHLATEKVRRQILSA</sequence>
<reference evidence="2 3" key="1">
    <citation type="journal article" date="2018" name="Sci. Rep.">
        <title>Genomic signatures of local adaptation to the degree of environmental predictability in rotifers.</title>
        <authorList>
            <person name="Franch-Gras L."/>
            <person name="Hahn C."/>
            <person name="Garcia-Roger E.M."/>
            <person name="Carmona M.J."/>
            <person name="Serra M."/>
            <person name="Gomez A."/>
        </authorList>
    </citation>
    <scope>NUCLEOTIDE SEQUENCE [LARGE SCALE GENOMIC DNA]</scope>
    <source>
        <strain evidence="2">HYR1</strain>
    </source>
</reference>
<dbReference type="GO" id="GO:0030496">
    <property type="term" value="C:midbody"/>
    <property type="evidence" value="ECO:0007669"/>
    <property type="project" value="TreeGrafter"/>
</dbReference>
<dbReference type="InterPro" id="IPR008657">
    <property type="entry name" value="JTB"/>
</dbReference>
<feature type="transmembrane region" description="Helical" evidence="1">
    <location>
        <begin position="152"/>
        <end position="170"/>
    </location>
</feature>
<gene>
    <name evidence="2" type="ORF">BpHYR1_020465</name>
</gene>
<dbReference type="GO" id="GO:0005737">
    <property type="term" value="C:cytoplasm"/>
    <property type="evidence" value="ECO:0007669"/>
    <property type="project" value="TreeGrafter"/>
</dbReference>
<accession>A0A3M7Q1W6</accession>
<dbReference type="Pfam" id="PF05439">
    <property type="entry name" value="JTB"/>
    <property type="match status" value="1"/>
</dbReference>
<keyword evidence="1" id="KW-0472">Membrane</keyword>
<dbReference type="OrthoDB" id="5971907at2759"/>
<dbReference type="Gene3D" id="3.30.720.220">
    <property type="match status" value="1"/>
</dbReference>
<dbReference type="Proteomes" id="UP000276133">
    <property type="component" value="Unassembled WGS sequence"/>
</dbReference>
<name>A0A3M7Q1W6_BRAPC</name>
<evidence type="ECO:0000256" key="1">
    <source>
        <dbReference type="SAM" id="Phobius"/>
    </source>
</evidence>
<feature type="transmembrane region" description="Helical" evidence="1">
    <location>
        <begin position="19"/>
        <end position="36"/>
    </location>
</feature>
<dbReference type="GO" id="GO:0005819">
    <property type="term" value="C:spindle"/>
    <property type="evidence" value="ECO:0007669"/>
    <property type="project" value="TreeGrafter"/>
</dbReference>
<dbReference type="AlphaFoldDB" id="A0A3M7Q1W6"/>
<keyword evidence="3" id="KW-1185">Reference proteome</keyword>
<organism evidence="2 3">
    <name type="scientific">Brachionus plicatilis</name>
    <name type="common">Marine rotifer</name>
    <name type="synonym">Brachionus muelleri</name>
    <dbReference type="NCBI Taxonomy" id="10195"/>
    <lineage>
        <taxon>Eukaryota</taxon>
        <taxon>Metazoa</taxon>
        <taxon>Spiralia</taxon>
        <taxon>Gnathifera</taxon>
        <taxon>Rotifera</taxon>
        <taxon>Eurotatoria</taxon>
        <taxon>Monogononta</taxon>
        <taxon>Pseudotrocha</taxon>
        <taxon>Ploima</taxon>
        <taxon>Brachionidae</taxon>
        <taxon>Brachionus</taxon>
    </lineage>
</organism>
<dbReference type="PANTHER" id="PTHR13041:SF3">
    <property type="entry name" value="PROTEIN JTB"/>
    <property type="match status" value="1"/>
</dbReference>
<dbReference type="GO" id="GO:0005813">
    <property type="term" value="C:centrosome"/>
    <property type="evidence" value="ECO:0007669"/>
    <property type="project" value="TreeGrafter"/>
</dbReference>
<dbReference type="EMBL" id="REGN01007727">
    <property type="protein sequence ID" value="RNA05417.1"/>
    <property type="molecule type" value="Genomic_DNA"/>
</dbReference>
<evidence type="ECO:0000313" key="3">
    <source>
        <dbReference type="Proteomes" id="UP000276133"/>
    </source>
</evidence>
<comment type="caution">
    <text evidence="2">The sequence shown here is derived from an EMBL/GenBank/DDBJ whole genome shotgun (WGS) entry which is preliminary data.</text>
</comment>
<keyword evidence="1" id="KW-1133">Transmembrane helix</keyword>
<dbReference type="GO" id="GO:0000281">
    <property type="term" value="P:mitotic cytokinesis"/>
    <property type="evidence" value="ECO:0007669"/>
    <property type="project" value="TreeGrafter"/>
</dbReference>
<evidence type="ECO:0000313" key="2">
    <source>
        <dbReference type="EMBL" id="RNA05417.1"/>
    </source>
</evidence>
<dbReference type="GO" id="GO:0016020">
    <property type="term" value="C:membrane"/>
    <property type="evidence" value="ECO:0007669"/>
    <property type="project" value="InterPro"/>
</dbReference>
<proteinExistence type="predicted"/>
<protein>
    <submittedName>
        <fullName evidence="2">JTB isoform X1</fullName>
    </submittedName>
</protein>
<dbReference type="PANTHER" id="PTHR13041">
    <property type="entry name" value="JTB PROTEIN-RELATED"/>
    <property type="match status" value="1"/>
</dbReference>